<name>A0A4Y2N4Z3_ARAVE</name>
<keyword evidence="4" id="KW-1185">Reference proteome</keyword>
<dbReference type="InterPro" id="IPR012337">
    <property type="entry name" value="RNaseH-like_sf"/>
</dbReference>
<dbReference type="SUPFAM" id="SSF53098">
    <property type="entry name" value="Ribonuclease H-like"/>
    <property type="match status" value="1"/>
</dbReference>
<dbReference type="InterPro" id="IPR050951">
    <property type="entry name" value="Retrovirus_Pol_polyprotein"/>
</dbReference>
<comment type="caution">
    <text evidence="3">The sequence shown here is derived from an EMBL/GenBank/DDBJ whole genome shotgun (WGS) entry which is preliminary data.</text>
</comment>
<dbReference type="Gene3D" id="3.30.420.10">
    <property type="entry name" value="Ribonuclease H-like superfamily/Ribonuclease H"/>
    <property type="match status" value="1"/>
</dbReference>
<dbReference type="PANTHER" id="PTHR37984">
    <property type="entry name" value="PROTEIN CBG26694"/>
    <property type="match status" value="1"/>
</dbReference>
<accession>A0A4Y2N4Z3</accession>
<evidence type="ECO:0000256" key="1">
    <source>
        <dbReference type="ARBA" id="ARBA00012493"/>
    </source>
</evidence>
<dbReference type="GO" id="GO:0003676">
    <property type="term" value="F:nucleic acid binding"/>
    <property type="evidence" value="ECO:0007669"/>
    <property type="project" value="InterPro"/>
</dbReference>
<dbReference type="InterPro" id="IPR036397">
    <property type="entry name" value="RNaseH_sf"/>
</dbReference>
<dbReference type="Proteomes" id="UP000499080">
    <property type="component" value="Unassembled WGS sequence"/>
</dbReference>
<sequence length="180" mass="20763">MSIQDLIKNQEEDHYSQNIKDKLKSGFVFAQKSPVFFIRDDLLLFYKNSGDQHAERAKLVFPKSSVPLVLNSCHDSKAVAHAGFSRTLKRVKSHFFWHNFYGQVKDYVASCHSCIQRRGFNKNQKVPIEKMPIPNFPFQRVSFDAIGPFQISAYGNKYLIVITDTFTKHSEVYPVPDIQS</sequence>
<dbReference type="Gene3D" id="1.10.340.70">
    <property type="match status" value="1"/>
</dbReference>
<dbReference type="PANTHER" id="PTHR37984:SF15">
    <property type="entry name" value="INTEGRASE CATALYTIC DOMAIN-CONTAINING PROTEIN"/>
    <property type="match status" value="1"/>
</dbReference>
<dbReference type="GO" id="GO:0003964">
    <property type="term" value="F:RNA-directed DNA polymerase activity"/>
    <property type="evidence" value="ECO:0007669"/>
    <property type="project" value="UniProtKB-EC"/>
</dbReference>
<dbReference type="AlphaFoldDB" id="A0A4Y2N4Z3"/>
<feature type="domain" description="Integrase zinc-binding" evidence="2">
    <location>
        <begin position="62"/>
        <end position="118"/>
    </location>
</feature>
<evidence type="ECO:0000259" key="2">
    <source>
        <dbReference type="Pfam" id="PF17921"/>
    </source>
</evidence>
<dbReference type="InterPro" id="IPR041588">
    <property type="entry name" value="Integrase_H2C2"/>
</dbReference>
<organism evidence="3 4">
    <name type="scientific">Araneus ventricosus</name>
    <name type="common">Orbweaver spider</name>
    <name type="synonym">Epeira ventricosa</name>
    <dbReference type="NCBI Taxonomy" id="182803"/>
    <lineage>
        <taxon>Eukaryota</taxon>
        <taxon>Metazoa</taxon>
        <taxon>Ecdysozoa</taxon>
        <taxon>Arthropoda</taxon>
        <taxon>Chelicerata</taxon>
        <taxon>Arachnida</taxon>
        <taxon>Araneae</taxon>
        <taxon>Araneomorphae</taxon>
        <taxon>Entelegynae</taxon>
        <taxon>Araneoidea</taxon>
        <taxon>Araneidae</taxon>
        <taxon>Araneus</taxon>
    </lineage>
</organism>
<proteinExistence type="predicted"/>
<dbReference type="Pfam" id="PF17921">
    <property type="entry name" value="Integrase_H2C2"/>
    <property type="match status" value="1"/>
</dbReference>
<dbReference type="FunFam" id="1.10.340.70:FF:000001">
    <property type="entry name" value="Retrovirus-related Pol polyprotein from transposon gypsy-like Protein"/>
    <property type="match status" value="1"/>
</dbReference>
<reference evidence="3 4" key="1">
    <citation type="journal article" date="2019" name="Sci. Rep.">
        <title>Orb-weaving spider Araneus ventricosus genome elucidates the spidroin gene catalogue.</title>
        <authorList>
            <person name="Kono N."/>
            <person name="Nakamura H."/>
            <person name="Ohtoshi R."/>
            <person name="Moran D.A.P."/>
            <person name="Shinohara A."/>
            <person name="Yoshida Y."/>
            <person name="Fujiwara M."/>
            <person name="Mori M."/>
            <person name="Tomita M."/>
            <person name="Arakawa K."/>
        </authorList>
    </citation>
    <scope>NUCLEOTIDE SEQUENCE [LARGE SCALE GENOMIC DNA]</scope>
</reference>
<evidence type="ECO:0000313" key="4">
    <source>
        <dbReference type="Proteomes" id="UP000499080"/>
    </source>
</evidence>
<dbReference type="EC" id="2.7.7.49" evidence="1"/>
<evidence type="ECO:0000313" key="3">
    <source>
        <dbReference type="EMBL" id="GBN33962.1"/>
    </source>
</evidence>
<dbReference type="OrthoDB" id="420169at2759"/>
<protein>
    <recommendedName>
        <fullName evidence="1">RNA-directed DNA polymerase</fullName>
        <ecNumber evidence="1">2.7.7.49</ecNumber>
    </recommendedName>
</protein>
<dbReference type="EMBL" id="BGPR01207589">
    <property type="protein sequence ID" value="GBN33962.1"/>
    <property type="molecule type" value="Genomic_DNA"/>
</dbReference>
<gene>
    <name evidence="3" type="ORF">AVEN_213408_1</name>
</gene>